<proteinExistence type="predicted"/>
<accession>A0A0D0U737</accession>
<name>A0A0D0U737_CRYGA</name>
<reference evidence="1" key="1">
    <citation type="submission" date="2015-01" db="EMBL/GenBank/DDBJ databases">
        <title>The Genome Sequence of Cryptococcus gattii CA1280.</title>
        <authorList>
            <consortium name="The Broad Institute Genomics Platform"/>
            <person name="Cuomo C."/>
            <person name="Litvintseva A."/>
            <person name="Chen Y."/>
            <person name="Heitman J."/>
            <person name="Sun S."/>
            <person name="Springer D."/>
            <person name="Dromer F."/>
            <person name="Young S."/>
            <person name="Zeng Q."/>
            <person name="Gargeya S."/>
            <person name="Abouelleil A."/>
            <person name="Alvarado L."/>
            <person name="Chapman S.B."/>
            <person name="Gainer-Dewar J."/>
            <person name="Goldberg J."/>
            <person name="Griggs A."/>
            <person name="Gujja S."/>
            <person name="Hansen M."/>
            <person name="Howarth C."/>
            <person name="Imamovic A."/>
            <person name="Larimer J."/>
            <person name="Murphy C."/>
            <person name="Naylor J."/>
            <person name="Pearson M."/>
            <person name="Priest M."/>
            <person name="Roberts A."/>
            <person name="Saif S."/>
            <person name="Shea T."/>
            <person name="Sykes S."/>
            <person name="Wortman J."/>
            <person name="Nusbaum C."/>
            <person name="Birren B."/>
        </authorList>
    </citation>
    <scope>NUCLEOTIDE SEQUENCE [LARGE SCALE GENOMIC DNA]</scope>
    <source>
        <strain evidence="1">CA1280</strain>
    </source>
</reference>
<organism evidence="1">
    <name type="scientific">Cryptococcus bacillisporus CA1280</name>
    <dbReference type="NCBI Taxonomy" id="1296109"/>
    <lineage>
        <taxon>Eukaryota</taxon>
        <taxon>Fungi</taxon>
        <taxon>Dikarya</taxon>
        <taxon>Basidiomycota</taxon>
        <taxon>Agaricomycotina</taxon>
        <taxon>Tremellomycetes</taxon>
        <taxon>Tremellales</taxon>
        <taxon>Cryptococcaceae</taxon>
        <taxon>Cryptococcus</taxon>
        <taxon>Cryptococcus gattii species complex</taxon>
    </lineage>
</organism>
<sequence>MIQSLKSRDRTSSSYFRRCTTVWPVVAWKMGRRWCSRNERRRRRRLRLSGIGMKSALLSTPAPSITSTF</sequence>
<dbReference type="AlphaFoldDB" id="A0A0D0U737"/>
<gene>
    <name evidence="1" type="ORF">I312_06769</name>
</gene>
<protein>
    <submittedName>
        <fullName evidence="1">Uncharacterized protein</fullName>
    </submittedName>
</protein>
<evidence type="ECO:0000313" key="1">
    <source>
        <dbReference type="EMBL" id="KIR44023.1"/>
    </source>
</evidence>
<dbReference type="EMBL" id="KN848030">
    <property type="protein sequence ID" value="KIR44023.1"/>
    <property type="molecule type" value="Genomic_DNA"/>
</dbReference>
<dbReference type="HOGENOM" id="CLU_2775867_0_0_1"/>